<gene>
    <name evidence="1" type="ORF">OV287_06380</name>
</gene>
<name>A0ABT3ZYG0_9BACT</name>
<proteinExistence type="predicted"/>
<sequence length="157" mass="17643">MFKLKNGAVLQQVEESEFAVAPKARDAFQPSTGVTVASPREAATLLARPSQAVASAARAADEPRRAWLETGKSVYDPYVLHWSGTLHSRYDWVALGFYRGEVGYVFSSSFQNGWQWAEKGDSYVTSYSPYDISQRGGSNAQALYFIWDERYGMYMQQ</sequence>
<organism evidence="1 2">
    <name type="scientific">Archangium lansingense</name>
    <dbReference type="NCBI Taxonomy" id="2995310"/>
    <lineage>
        <taxon>Bacteria</taxon>
        <taxon>Pseudomonadati</taxon>
        <taxon>Myxococcota</taxon>
        <taxon>Myxococcia</taxon>
        <taxon>Myxococcales</taxon>
        <taxon>Cystobacterineae</taxon>
        <taxon>Archangiaceae</taxon>
        <taxon>Archangium</taxon>
    </lineage>
</organism>
<accession>A0ABT3ZYG0</accession>
<dbReference type="EMBL" id="JAPNKA010000001">
    <property type="protein sequence ID" value="MCY1074106.1"/>
    <property type="molecule type" value="Genomic_DNA"/>
</dbReference>
<protein>
    <submittedName>
        <fullName evidence="1">Uncharacterized protein</fullName>
    </submittedName>
</protein>
<evidence type="ECO:0000313" key="1">
    <source>
        <dbReference type="EMBL" id="MCY1074106.1"/>
    </source>
</evidence>
<dbReference type="Proteomes" id="UP001207654">
    <property type="component" value="Unassembled WGS sequence"/>
</dbReference>
<comment type="caution">
    <text evidence="1">The sequence shown here is derived from an EMBL/GenBank/DDBJ whole genome shotgun (WGS) entry which is preliminary data.</text>
</comment>
<keyword evidence="2" id="KW-1185">Reference proteome</keyword>
<reference evidence="1 2" key="1">
    <citation type="submission" date="2022-11" db="EMBL/GenBank/DDBJ databases">
        <title>Minimal conservation of predation-associated metabolite biosynthetic gene clusters underscores biosynthetic potential of Myxococcota including descriptions for ten novel species: Archangium lansinium sp. nov., Myxococcus landrumus sp. nov., Nannocystis bai.</title>
        <authorList>
            <person name="Ahearne A."/>
            <person name="Stevens C."/>
            <person name="Phillips K."/>
        </authorList>
    </citation>
    <scope>NUCLEOTIDE SEQUENCE [LARGE SCALE GENOMIC DNA]</scope>
    <source>
        <strain evidence="1 2">MIWBW</strain>
    </source>
</reference>
<evidence type="ECO:0000313" key="2">
    <source>
        <dbReference type="Proteomes" id="UP001207654"/>
    </source>
</evidence>
<dbReference type="RefSeq" id="WP_267533087.1">
    <property type="nucleotide sequence ID" value="NZ_JAPNKA010000001.1"/>
</dbReference>